<evidence type="ECO:0000256" key="4">
    <source>
        <dbReference type="ARBA" id="ARBA00022475"/>
    </source>
</evidence>
<dbReference type="InterPro" id="IPR051621">
    <property type="entry name" value="T2SS_protein_J"/>
</dbReference>
<sequence>MNRARGITLVELLVAIFIFAIVAAIAMGGYNEMMKQSDIVNAGAGRTREIQAAMQRLNLDFTSLEPRPVREPLGDSLQPALRADTRRETIAELTHSSWSNPIGMPRSTLQRVAYRLEDTRLIREYWLALDRTMDSEPESAVLLERVKRVEMRFMDSNRAWHEQWPPLGYSAPDAPRLRPIAVEVTLELEDWGEIKRLMEVSG</sequence>
<name>A0ABS1WX63_9GAMM</name>
<reference evidence="11 12" key="1">
    <citation type="journal article" date="2021" name="Int. J. Syst. Evol. Microbiol.">
        <title>Steroidobacter gossypii sp. nov., isolated from soil of cotton cropping field.</title>
        <authorList>
            <person name="Huang R."/>
            <person name="Yang S."/>
            <person name="Zhen C."/>
            <person name="Liu W."/>
        </authorList>
    </citation>
    <scope>NUCLEOTIDE SEQUENCE [LARGE SCALE GENOMIC DNA]</scope>
    <source>
        <strain evidence="11 12">S1-65</strain>
    </source>
</reference>
<dbReference type="Proteomes" id="UP000661077">
    <property type="component" value="Unassembled WGS sequence"/>
</dbReference>
<evidence type="ECO:0000313" key="12">
    <source>
        <dbReference type="Proteomes" id="UP000661077"/>
    </source>
</evidence>
<evidence type="ECO:0000256" key="8">
    <source>
        <dbReference type="ARBA" id="ARBA00022989"/>
    </source>
</evidence>
<dbReference type="NCBIfam" id="TIGR01711">
    <property type="entry name" value="gspJ"/>
    <property type="match status" value="1"/>
</dbReference>
<dbReference type="InterPro" id="IPR045584">
    <property type="entry name" value="Pilin-like"/>
</dbReference>
<keyword evidence="9 10" id="KW-0472">Membrane</keyword>
<evidence type="ECO:0000256" key="5">
    <source>
        <dbReference type="ARBA" id="ARBA00022481"/>
    </source>
</evidence>
<evidence type="ECO:0000313" key="11">
    <source>
        <dbReference type="EMBL" id="MBM0105569.1"/>
    </source>
</evidence>
<dbReference type="SUPFAM" id="SSF54523">
    <property type="entry name" value="Pili subunits"/>
    <property type="match status" value="2"/>
</dbReference>
<dbReference type="Pfam" id="PF07963">
    <property type="entry name" value="N_methyl"/>
    <property type="match status" value="1"/>
</dbReference>
<feature type="transmembrane region" description="Helical" evidence="10">
    <location>
        <begin position="12"/>
        <end position="30"/>
    </location>
</feature>
<dbReference type="InterPro" id="IPR010055">
    <property type="entry name" value="T2SS_protein-GspJ"/>
</dbReference>
<comment type="subcellular location">
    <subcellularLocation>
        <location evidence="1">Cell inner membrane</location>
        <topology evidence="1">Single-pass membrane protein</topology>
    </subcellularLocation>
</comment>
<protein>
    <recommendedName>
        <fullName evidence="3">Type II secretion system protein J</fullName>
    </recommendedName>
</protein>
<dbReference type="Gene3D" id="3.10.610.10">
    <property type="entry name" value="GSPII I/J protein-like"/>
    <property type="match status" value="1"/>
</dbReference>
<evidence type="ECO:0000256" key="10">
    <source>
        <dbReference type="SAM" id="Phobius"/>
    </source>
</evidence>
<evidence type="ECO:0000256" key="3">
    <source>
        <dbReference type="ARBA" id="ARBA00021539"/>
    </source>
</evidence>
<keyword evidence="6" id="KW-0997">Cell inner membrane</keyword>
<evidence type="ECO:0000256" key="9">
    <source>
        <dbReference type="ARBA" id="ARBA00023136"/>
    </source>
</evidence>
<organism evidence="11 12">
    <name type="scientific">Steroidobacter gossypii</name>
    <dbReference type="NCBI Taxonomy" id="2805490"/>
    <lineage>
        <taxon>Bacteria</taxon>
        <taxon>Pseudomonadati</taxon>
        <taxon>Pseudomonadota</taxon>
        <taxon>Gammaproteobacteria</taxon>
        <taxon>Steroidobacterales</taxon>
        <taxon>Steroidobacteraceae</taxon>
        <taxon>Steroidobacter</taxon>
    </lineage>
</organism>
<keyword evidence="8 10" id="KW-1133">Transmembrane helix</keyword>
<dbReference type="RefSeq" id="WP_203167607.1">
    <property type="nucleotide sequence ID" value="NZ_JAEVLS010000002.1"/>
</dbReference>
<evidence type="ECO:0000256" key="1">
    <source>
        <dbReference type="ARBA" id="ARBA00004377"/>
    </source>
</evidence>
<keyword evidence="4" id="KW-1003">Cell membrane</keyword>
<dbReference type="NCBIfam" id="TIGR02532">
    <property type="entry name" value="IV_pilin_GFxxxE"/>
    <property type="match status" value="1"/>
</dbReference>
<dbReference type="Gene3D" id="2.10.70.20">
    <property type="entry name" value="gspk-gspi-gspj complex like domains"/>
    <property type="match status" value="1"/>
</dbReference>
<accession>A0ABS1WX63</accession>
<dbReference type="PROSITE" id="PS00409">
    <property type="entry name" value="PROKAR_NTER_METHYL"/>
    <property type="match status" value="1"/>
</dbReference>
<keyword evidence="7 10" id="KW-0812">Transmembrane</keyword>
<comment type="similarity">
    <text evidence="2">Belongs to the GSP J family.</text>
</comment>
<dbReference type="EMBL" id="JAEVLS010000002">
    <property type="protein sequence ID" value="MBM0105569.1"/>
    <property type="molecule type" value="Genomic_DNA"/>
</dbReference>
<keyword evidence="5" id="KW-0488">Methylation</keyword>
<dbReference type="Pfam" id="PF11612">
    <property type="entry name" value="T2SSJ"/>
    <property type="match status" value="1"/>
</dbReference>
<keyword evidence="12" id="KW-1185">Reference proteome</keyword>
<proteinExistence type="inferred from homology"/>
<comment type="caution">
    <text evidence="11">The sequence shown here is derived from an EMBL/GenBank/DDBJ whole genome shotgun (WGS) entry which is preliminary data.</text>
</comment>
<dbReference type="PANTHER" id="PTHR39583:SF2">
    <property type="entry name" value="TYPE II SECRETION SYSTEM PROTEIN J"/>
    <property type="match status" value="1"/>
</dbReference>
<dbReference type="InterPro" id="IPR012902">
    <property type="entry name" value="N_methyl_site"/>
</dbReference>
<evidence type="ECO:0000256" key="6">
    <source>
        <dbReference type="ARBA" id="ARBA00022519"/>
    </source>
</evidence>
<gene>
    <name evidence="11" type="primary">gspJ</name>
    <name evidence="11" type="ORF">JM946_12455</name>
</gene>
<evidence type="ECO:0000256" key="7">
    <source>
        <dbReference type="ARBA" id="ARBA00022692"/>
    </source>
</evidence>
<dbReference type="PANTHER" id="PTHR39583">
    <property type="entry name" value="TYPE II SECRETION SYSTEM PROTEIN J-RELATED"/>
    <property type="match status" value="1"/>
</dbReference>
<evidence type="ECO:0000256" key="2">
    <source>
        <dbReference type="ARBA" id="ARBA00011084"/>
    </source>
</evidence>